<evidence type="ECO:0000256" key="3">
    <source>
        <dbReference type="ARBA" id="ARBA00022475"/>
    </source>
</evidence>
<comment type="caution">
    <text evidence="14">The sequence shown here is derived from an EMBL/GenBank/DDBJ whole genome shotgun (WGS) entry which is preliminary data.</text>
</comment>
<dbReference type="InterPro" id="IPR036378">
    <property type="entry name" value="FAS1_dom_sf"/>
</dbReference>
<feature type="signal peptide" evidence="12">
    <location>
        <begin position="1"/>
        <end position="24"/>
    </location>
</feature>
<sequence length="249" mass="26584">MSTPSTTLILLSALILLSTAATTAHNITRILEEYPDFGEFNSLLTQTKLAEEINRRVTITVLAVANGGLGDINGKAKDVQRRILSNHVVLDYYDQIKLDNLKGNTTVLTTLFQSTGMADHQMGFLNVVHNKDKSISFGSAVRGAAIDATYLNSVAKMPYNISVLRISHLIVAPGIDRPMAPTHAPAPERITPNNNDDDDIDIVPPPLEADGPVGAPTADKKGNGAAGKLLQQYVFGVALASFLLAASVI</sequence>
<evidence type="ECO:0000256" key="2">
    <source>
        <dbReference type="ARBA" id="ARBA00007843"/>
    </source>
</evidence>
<dbReference type="GO" id="GO:0005886">
    <property type="term" value="C:plasma membrane"/>
    <property type="evidence" value="ECO:0007669"/>
    <property type="project" value="UniProtKB-SubCell"/>
</dbReference>
<evidence type="ECO:0000256" key="1">
    <source>
        <dbReference type="ARBA" id="ARBA00004609"/>
    </source>
</evidence>
<evidence type="ECO:0000313" key="15">
    <source>
        <dbReference type="Proteomes" id="UP001634393"/>
    </source>
</evidence>
<comment type="subcellular location">
    <subcellularLocation>
        <location evidence="1">Cell membrane</location>
        <topology evidence="1">Lipid-anchor</topology>
        <topology evidence="1">GPI-anchor</topology>
    </subcellularLocation>
</comment>
<dbReference type="PROSITE" id="PS50213">
    <property type="entry name" value="FAS1"/>
    <property type="match status" value="1"/>
</dbReference>
<keyword evidence="4" id="KW-0336">GPI-anchor</keyword>
<keyword evidence="5 12" id="KW-0732">Signal</keyword>
<name>A0ABD3S1T6_9LAMI</name>
<dbReference type="GO" id="GO:0098552">
    <property type="term" value="C:side of membrane"/>
    <property type="evidence" value="ECO:0007669"/>
    <property type="project" value="UniProtKB-KW"/>
</dbReference>
<keyword evidence="15" id="KW-1185">Reference proteome</keyword>
<evidence type="ECO:0000259" key="13">
    <source>
        <dbReference type="PROSITE" id="PS50213"/>
    </source>
</evidence>
<feature type="domain" description="FAS1" evidence="13">
    <location>
        <begin position="24"/>
        <end position="170"/>
    </location>
</feature>
<dbReference type="FunFam" id="2.30.180.10:FF:000015">
    <property type="entry name" value="Fasciclin-like arabinogalactan protein 3"/>
    <property type="match status" value="1"/>
</dbReference>
<dbReference type="Gene3D" id="2.30.180.10">
    <property type="entry name" value="FAS1 domain"/>
    <property type="match status" value="1"/>
</dbReference>
<dbReference type="InterPro" id="IPR033254">
    <property type="entry name" value="Plant_FLA"/>
</dbReference>
<comment type="function">
    <text evidence="10">May be a cell surface adhesion protein.</text>
</comment>
<keyword evidence="7" id="KW-0472">Membrane</keyword>
<evidence type="ECO:0000256" key="12">
    <source>
        <dbReference type="SAM" id="SignalP"/>
    </source>
</evidence>
<evidence type="ECO:0000256" key="8">
    <source>
        <dbReference type="ARBA" id="ARBA00023180"/>
    </source>
</evidence>
<dbReference type="AlphaFoldDB" id="A0ABD3S1T6"/>
<keyword evidence="6" id="KW-0654">Proteoglycan</keyword>
<feature type="region of interest" description="Disordered" evidence="11">
    <location>
        <begin position="180"/>
        <end position="220"/>
    </location>
</feature>
<organism evidence="14 15">
    <name type="scientific">Penstemon smallii</name>
    <dbReference type="NCBI Taxonomy" id="265156"/>
    <lineage>
        <taxon>Eukaryota</taxon>
        <taxon>Viridiplantae</taxon>
        <taxon>Streptophyta</taxon>
        <taxon>Embryophyta</taxon>
        <taxon>Tracheophyta</taxon>
        <taxon>Spermatophyta</taxon>
        <taxon>Magnoliopsida</taxon>
        <taxon>eudicotyledons</taxon>
        <taxon>Gunneridae</taxon>
        <taxon>Pentapetalae</taxon>
        <taxon>asterids</taxon>
        <taxon>lamiids</taxon>
        <taxon>Lamiales</taxon>
        <taxon>Plantaginaceae</taxon>
        <taxon>Cheloneae</taxon>
        <taxon>Penstemon</taxon>
    </lineage>
</organism>
<evidence type="ECO:0000256" key="7">
    <source>
        <dbReference type="ARBA" id="ARBA00023136"/>
    </source>
</evidence>
<dbReference type="PANTHER" id="PTHR32382">
    <property type="entry name" value="FASCICLIN-LIKE ARABINOGALACTAN PROTEIN"/>
    <property type="match status" value="1"/>
</dbReference>
<dbReference type="EMBL" id="JBJXBP010000007">
    <property type="protein sequence ID" value="KAL3818420.1"/>
    <property type="molecule type" value="Genomic_DNA"/>
</dbReference>
<comment type="similarity">
    <text evidence="2">Belongs to the fasciclin-like AGP family.</text>
</comment>
<proteinExistence type="inferred from homology"/>
<feature type="chain" id="PRO_5044809494" description="FAS1 domain-containing protein" evidence="12">
    <location>
        <begin position="25"/>
        <end position="249"/>
    </location>
</feature>
<keyword evidence="3" id="KW-1003">Cell membrane</keyword>
<dbReference type="Proteomes" id="UP001634393">
    <property type="component" value="Unassembled WGS sequence"/>
</dbReference>
<gene>
    <name evidence="14" type="ORF">ACJIZ3_004325</name>
</gene>
<dbReference type="PANTHER" id="PTHR32382:SF6">
    <property type="entry name" value="FASCICLIN-LIKE ARABINOGALACTAN PROTEIN 14"/>
    <property type="match status" value="1"/>
</dbReference>
<evidence type="ECO:0000313" key="14">
    <source>
        <dbReference type="EMBL" id="KAL3818420.1"/>
    </source>
</evidence>
<evidence type="ECO:0000256" key="11">
    <source>
        <dbReference type="SAM" id="MobiDB-lite"/>
    </source>
</evidence>
<keyword evidence="9" id="KW-0449">Lipoprotein</keyword>
<protein>
    <recommendedName>
        <fullName evidence="13">FAS1 domain-containing protein</fullName>
    </recommendedName>
</protein>
<evidence type="ECO:0000256" key="6">
    <source>
        <dbReference type="ARBA" id="ARBA00022974"/>
    </source>
</evidence>
<dbReference type="InterPro" id="IPR000782">
    <property type="entry name" value="FAS1_domain"/>
</dbReference>
<evidence type="ECO:0000256" key="10">
    <source>
        <dbReference type="ARBA" id="ARBA00024686"/>
    </source>
</evidence>
<keyword evidence="8" id="KW-0325">Glycoprotein</keyword>
<evidence type="ECO:0000256" key="9">
    <source>
        <dbReference type="ARBA" id="ARBA00023288"/>
    </source>
</evidence>
<evidence type="ECO:0000256" key="5">
    <source>
        <dbReference type="ARBA" id="ARBA00022729"/>
    </source>
</evidence>
<evidence type="ECO:0000256" key="4">
    <source>
        <dbReference type="ARBA" id="ARBA00022622"/>
    </source>
</evidence>
<dbReference type="SUPFAM" id="SSF82153">
    <property type="entry name" value="FAS1 domain"/>
    <property type="match status" value="1"/>
</dbReference>
<accession>A0ABD3S1T6</accession>
<reference evidence="14 15" key="1">
    <citation type="submission" date="2024-12" db="EMBL/GenBank/DDBJ databases">
        <title>The unique morphological basis and parallel evolutionary history of personate flowers in Penstemon.</title>
        <authorList>
            <person name="Depatie T.H."/>
            <person name="Wessinger C.A."/>
        </authorList>
    </citation>
    <scope>NUCLEOTIDE SEQUENCE [LARGE SCALE GENOMIC DNA]</scope>
    <source>
        <strain evidence="14">WTNN_2</strain>
        <tissue evidence="14">Leaf</tissue>
    </source>
</reference>